<dbReference type="Pfam" id="PF02826">
    <property type="entry name" value="2-Hacid_dh_C"/>
    <property type="match status" value="1"/>
</dbReference>
<dbReference type="RefSeq" id="WP_092474612.1">
    <property type="nucleotide sequence ID" value="NZ_FOOX01000022.1"/>
</dbReference>
<dbReference type="PROSITE" id="PS00671">
    <property type="entry name" value="D_2_HYDROXYACID_DH_3"/>
    <property type="match status" value="1"/>
</dbReference>
<dbReference type="Pfam" id="PF00389">
    <property type="entry name" value="2-Hacid_dh"/>
    <property type="match status" value="1"/>
</dbReference>
<dbReference type="GO" id="GO:0051287">
    <property type="term" value="F:NAD binding"/>
    <property type="evidence" value="ECO:0007669"/>
    <property type="project" value="InterPro"/>
</dbReference>
<dbReference type="GO" id="GO:0016616">
    <property type="term" value="F:oxidoreductase activity, acting on the CH-OH group of donors, NAD or NADP as acceptor"/>
    <property type="evidence" value="ECO:0007669"/>
    <property type="project" value="InterPro"/>
</dbReference>
<evidence type="ECO:0000256" key="8">
    <source>
        <dbReference type="RuleBase" id="RU003719"/>
    </source>
</evidence>
<gene>
    <name evidence="11" type="ORF">SAMN05660649_04508</name>
</gene>
<evidence type="ECO:0000256" key="2">
    <source>
        <dbReference type="ARBA" id="ARBA00005854"/>
    </source>
</evidence>
<dbReference type="SUPFAM" id="SSF52283">
    <property type="entry name" value="Formate/glycerate dehydrogenase catalytic domain-like"/>
    <property type="match status" value="1"/>
</dbReference>
<dbReference type="InterPro" id="IPR050857">
    <property type="entry name" value="D-2-hydroxyacid_DH"/>
</dbReference>
<evidence type="ECO:0000259" key="10">
    <source>
        <dbReference type="Pfam" id="PF02826"/>
    </source>
</evidence>
<dbReference type="AlphaFoldDB" id="A0A1I2YP84"/>
<proteinExistence type="inferred from homology"/>
<keyword evidence="5" id="KW-0520">NAD</keyword>
<dbReference type="SUPFAM" id="SSF51735">
    <property type="entry name" value="NAD(P)-binding Rossmann-fold domains"/>
    <property type="match status" value="1"/>
</dbReference>
<dbReference type="InterPro" id="IPR036291">
    <property type="entry name" value="NAD(P)-bd_dom_sf"/>
</dbReference>
<comment type="function">
    <text evidence="1">Catalyzes the reversible oxidation of 3-phospho-D-glycerate to 3-phosphonooxypyruvate, the first step of the phosphorylated L-serine biosynthesis pathway. Also catalyzes the reversible oxidation of 2-hydroxyglutarate to 2-oxoglutarate.</text>
</comment>
<protein>
    <recommendedName>
        <fullName evidence="6">2-oxoglutarate reductase</fullName>
        <ecNumber evidence="3">1.1.1.399</ecNumber>
    </recommendedName>
    <alternativeName>
        <fullName evidence="6">2-oxoglutarate reductase</fullName>
    </alternativeName>
</protein>
<evidence type="ECO:0000256" key="5">
    <source>
        <dbReference type="ARBA" id="ARBA00023027"/>
    </source>
</evidence>
<evidence type="ECO:0000313" key="11">
    <source>
        <dbReference type="EMBL" id="SFH27079.1"/>
    </source>
</evidence>
<sequence length="314" mass="34284">MKTVITELNWAKGNEILTKVGEIIYDPDLWKKQDLPKVIQDADVLIVRNQTKVTRLLLQSAPGLKVIGRLGVGLDNIDLQAVKDRNIALVCAKNANSISVAEYVFAVMFTFARHPAEATVSVKQGYWDRKRYTGAEIYGKTLGLIGIGEIGTRIAIRANAFGMNIIGYDPFLPPYELATSDFGVKLASLEEVISCSDFISLHVPLNKSTRYLINKQVLKLAKPTAIIINSARGGVIDEKALYEALVSGKLAGAALDVLEREPPLDSSLLELNNIILTPHIAGLTEESQIKTSVMVAREVIKVLNGEPSSCLVNM</sequence>
<evidence type="ECO:0000256" key="1">
    <source>
        <dbReference type="ARBA" id="ARBA00003800"/>
    </source>
</evidence>
<reference evidence="12" key="1">
    <citation type="submission" date="2016-10" db="EMBL/GenBank/DDBJ databases">
        <authorList>
            <person name="Varghese N."/>
            <person name="Submissions S."/>
        </authorList>
    </citation>
    <scope>NUCLEOTIDE SEQUENCE [LARGE SCALE GENOMIC DNA]</scope>
    <source>
        <strain evidence="12">DSM 17038</strain>
    </source>
</reference>
<evidence type="ECO:0000259" key="9">
    <source>
        <dbReference type="Pfam" id="PF00389"/>
    </source>
</evidence>
<feature type="domain" description="D-isomer specific 2-hydroxyacid dehydrogenase NAD-binding" evidence="10">
    <location>
        <begin position="105"/>
        <end position="281"/>
    </location>
</feature>
<dbReference type="PANTHER" id="PTHR42789">
    <property type="entry name" value="D-ISOMER SPECIFIC 2-HYDROXYACID DEHYDROGENASE FAMILY PROTEIN (AFU_ORTHOLOGUE AFUA_6G10090)"/>
    <property type="match status" value="1"/>
</dbReference>
<keyword evidence="12" id="KW-1185">Reference proteome</keyword>
<dbReference type="CDD" id="cd12173">
    <property type="entry name" value="PGDH_4"/>
    <property type="match status" value="1"/>
</dbReference>
<name>A0A1I2YP84_9FIRM</name>
<dbReference type="EC" id="1.1.1.399" evidence="3"/>
<keyword evidence="4 8" id="KW-0560">Oxidoreductase</keyword>
<comment type="catalytic activity">
    <reaction evidence="7">
        <text>(R)-2-hydroxyglutarate + NAD(+) = 2-oxoglutarate + NADH + H(+)</text>
        <dbReference type="Rhea" id="RHEA:49612"/>
        <dbReference type="ChEBI" id="CHEBI:15378"/>
        <dbReference type="ChEBI" id="CHEBI:15801"/>
        <dbReference type="ChEBI" id="CHEBI:16810"/>
        <dbReference type="ChEBI" id="CHEBI:57540"/>
        <dbReference type="ChEBI" id="CHEBI:57945"/>
        <dbReference type="EC" id="1.1.1.399"/>
    </reaction>
</comment>
<dbReference type="FunFam" id="3.40.50.720:FF:000021">
    <property type="entry name" value="D-3-phosphoglycerate dehydrogenase"/>
    <property type="match status" value="1"/>
</dbReference>
<dbReference type="PANTHER" id="PTHR42789:SF1">
    <property type="entry name" value="D-ISOMER SPECIFIC 2-HYDROXYACID DEHYDROGENASE FAMILY PROTEIN (AFU_ORTHOLOGUE AFUA_6G10090)"/>
    <property type="match status" value="1"/>
</dbReference>
<dbReference type="EMBL" id="FOOX01000022">
    <property type="protein sequence ID" value="SFH27079.1"/>
    <property type="molecule type" value="Genomic_DNA"/>
</dbReference>
<evidence type="ECO:0000313" key="12">
    <source>
        <dbReference type="Proteomes" id="UP000199337"/>
    </source>
</evidence>
<organism evidence="11 12">
    <name type="scientific">Desulfotruncus arcticus DSM 17038</name>
    <dbReference type="NCBI Taxonomy" id="1121424"/>
    <lineage>
        <taxon>Bacteria</taxon>
        <taxon>Bacillati</taxon>
        <taxon>Bacillota</taxon>
        <taxon>Clostridia</taxon>
        <taxon>Eubacteriales</taxon>
        <taxon>Desulfallaceae</taxon>
        <taxon>Desulfotruncus</taxon>
    </lineage>
</organism>
<dbReference type="InterPro" id="IPR006140">
    <property type="entry name" value="D-isomer_DH_NAD-bd"/>
</dbReference>
<dbReference type="OrthoDB" id="9805416at2"/>
<dbReference type="PROSITE" id="PS00670">
    <property type="entry name" value="D_2_HYDROXYACID_DH_2"/>
    <property type="match status" value="1"/>
</dbReference>
<feature type="domain" description="D-isomer specific 2-hydroxyacid dehydrogenase catalytic" evidence="9">
    <location>
        <begin position="15"/>
        <end position="313"/>
    </location>
</feature>
<dbReference type="InterPro" id="IPR029753">
    <property type="entry name" value="D-isomer_DH_CS"/>
</dbReference>
<evidence type="ECO:0000256" key="7">
    <source>
        <dbReference type="ARBA" id="ARBA00048126"/>
    </source>
</evidence>
<dbReference type="Proteomes" id="UP000199337">
    <property type="component" value="Unassembled WGS sequence"/>
</dbReference>
<evidence type="ECO:0000256" key="3">
    <source>
        <dbReference type="ARBA" id="ARBA00013001"/>
    </source>
</evidence>
<accession>A0A1I2YP84</accession>
<dbReference type="InterPro" id="IPR006139">
    <property type="entry name" value="D-isomer_2_OHA_DH_cat_dom"/>
</dbReference>
<dbReference type="STRING" id="341036.SAMN05660649_04508"/>
<dbReference type="Gene3D" id="3.40.50.720">
    <property type="entry name" value="NAD(P)-binding Rossmann-like Domain"/>
    <property type="match status" value="2"/>
</dbReference>
<evidence type="ECO:0000256" key="4">
    <source>
        <dbReference type="ARBA" id="ARBA00023002"/>
    </source>
</evidence>
<comment type="similarity">
    <text evidence="2 8">Belongs to the D-isomer specific 2-hydroxyacid dehydrogenase family.</text>
</comment>
<evidence type="ECO:0000256" key="6">
    <source>
        <dbReference type="ARBA" id="ARBA00030455"/>
    </source>
</evidence>